<dbReference type="Proteomes" id="UP000006437">
    <property type="component" value="Unassembled WGS sequence"/>
</dbReference>
<dbReference type="BioCyc" id="EBAC796937-HMP:GMGH-445-MONOMER"/>
<protein>
    <submittedName>
        <fullName evidence="1">Uncharacterized protein</fullName>
    </submittedName>
</protein>
<organism evidence="1 2">
    <name type="scientific">Peptoanaerobacter stomatis</name>
    <dbReference type="NCBI Taxonomy" id="796937"/>
    <lineage>
        <taxon>Bacteria</taxon>
        <taxon>Bacillati</taxon>
        <taxon>Bacillota</taxon>
        <taxon>Clostridia</taxon>
        <taxon>Peptostreptococcales</taxon>
        <taxon>Filifactoraceae</taxon>
        <taxon>Peptoanaerobacter</taxon>
    </lineage>
</organism>
<dbReference type="AlphaFoldDB" id="G9X221"/>
<comment type="caution">
    <text evidence="1">The sequence shown here is derived from an EMBL/GenBank/DDBJ whole genome shotgun (WGS) entry which is preliminary data.</text>
</comment>
<evidence type="ECO:0000313" key="2">
    <source>
        <dbReference type="Proteomes" id="UP000006437"/>
    </source>
</evidence>
<name>G9X221_9FIRM</name>
<sequence length="36" mass="4201">MNYKIKNLLNAIIQQADNAKSNIIVDYETMKEIECK</sequence>
<evidence type="ECO:0000313" key="1">
    <source>
        <dbReference type="EMBL" id="EHL13144.1"/>
    </source>
</evidence>
<dbReference type="HOGENOM" id="CLU_3357615_0_0_9"/>
<gene>
    <name evidence="1" type="ORF">HMPREF9629_00444</name>
</gene>
<reference evidence="1 2" key="1">
    <citation type="submission" date="2011-08" db="EMBL/GenBank/DDBJ databases">
        <title>The Genome Sequence of Eubacteriaceae bacterium ACC19a.</title>
        <authorList>
            <consortium name="The Broad Institute Genome Sequencing Platform"/>
            <person name="Earl A."/>
            <person name="Ward D."/>
            <person name="Feldgarden M."/>
            <person name="Gevers D."/>
            <person name="Sizova M."/>
            <person name="Hazen A."/>
            <person name="Epstein S."/>
            <person name="Young S.K."/>
            <person name="Zeng Q."/>
            <person name="Gargeya S."/>
            <person name="Fitzgerald M."/>
            <person name="Haas B."/>
            <person name="Abouelleil A."/>
            <person name="Alvarado L."/>
            <person name="Arachchi H.M."/>
            <person name="Berlin A."/>
            <person name="Brown A."/>
            <person name="Chapman S.B."/>
            <person name="Chen Z."/>
            <person name="Dunbar C."/>
            <person name="Freedman E."/>
            <person name="Gearin G."/>
            <person name="Gellesch M."/>
            <person name="Goldberg J."/>
            <person name="Griggs A."/>
            <person name="Gujja S."/>
            <person name="Heiman D."/>
            <person name="Howarth C."/>
            <person name="Larson L."/>
            <person name="Lui A."/>
            <person name="MacDonald P.J.P."/>
            <person name="Montmayeur A."/>
            <person name="Murphy C."/>
            <person name="Neiman D."/>
            <person name="Pearson M."/>
            <person name="Priest M."/>
            <person name="Roberts A."/>
            <person name="Saif S."/>
            <person name="Shea T."/>
            <person name="Shenoy N."/>
            <person name="Sisk P."/>
            <person name="Stolte C."/>
            <person name="Sykes S."/>
            <person name="Wortman J."/>
            <person name="Nusbaum C."/>
            <person name="Birren B."/>
        </authorList>
    </citation>
    <scope>NUCLEOTIDE SEQUENCE [LARGE SCALE GENOMIC DNA]</scope>
    <source>
        <strain evidence="1 2">ACC19a</strain>
    </source>
</reference>
<proteinExistence type="predicted"/>
<accession>G9X221</accession>
<dbReference type="EMBL" id="AFZE01000045">
    <property type="protein sequence ID" value="EHL13144.1"/>
    <property type="molecule type" value="Genomic_DNA"/>
</dbReference>